<dbReference type="PANTHER" id="PTHR42831:SF1">
    <property type="entry name" value="FE-S PROTEIN MATURATION AUXILIARY FACTOR YITW"/>
    <property type="match status" value="1"/>
</dbReference>
<dbReference type="InterPro" id="IPR034904">
    <property type="entry name" value="FSCA_dom_sf"/>
</dbReference>
<dbReference type="InterPro" id="IPR002744">
    <property type="entry name" value="MIP18-like"/>
</dbReference>
<dbReference type="EMBL" id="BAABFN010000001">
    <property type="protein sequence ID" value="GAA4300699.1"/>
    <property type="molecule type" value="Genomic_DNA"/>
</dbReference>
<dbReference type="RefSeq" id="WP_344973867.1">
    <property type="nucleotide sequence ID" value="NZ_BAABFN010000001.1"/>
</dbReference>
<gene>
    <name evidence="2" type="ORF">GCM10023143_01930</name>
</gene>
<feature type="domain" description="MIP18 family-like" evidence="1">
    <location>
        <begin position="17"/>
        <end position="83"/>
    </location>
</feature>
<accession>A0ABP8FD27</accession>
<evidence type="ECO:0000259" key="1">
    <source>
        <dbReference type="Pfam" id="PF01883"/>
    </source>
</evidence>
<reference evidence="3" key="1">
    <citation type="journal article" date="2019" name="Int. J. Syst. Evol. Microbiol.">
        <title>The Global Catalogue of Microorganisms (GCM) 10K type strain sequencing project: providing services to taxonomists for standard genome sequencing and annotation.</title>
        <authorList>
            <consortium name="The Broad Institute Genomics Platform"/>
            <consortium name="The Broad Institute Genome Sequencing Center for Infectious Disease"/>
            <person name="Wu L."/>
            <person name="Ma J."/>
        </authorList>
    </citation>
    <scope>NUCLEOTIDE SEQUENCE [LARGE SCALE GENOMIC DNA]</scope>
    <source>
        <strain evidence="3">JCM 17664</strain>
    </source>
</reference>
<evidence type="ECO:0000313" key="2">
    <source>
        <dbReference type="EMBL" id="GAA4300699.1"/>
    </source>
</evidence>
<name>A0ABP8FD27_9BACT</name>
<dbReference type="PANTHER" id="PTHR42831">
    <property type="entry name" value="FE-S PROTEIN MATURATION AUXILIARY FACTOR YITW"/>
    <property type="match status" value="1"/>
</dbReference>
<organism evidence="2 3">
    <name type="scientific">Compostibacter hankyongensis</name>
    <dbReference type="NCBI Taxonomy" id="1007089"/>
    <lineage>
        <taxon>Bacteria</taxon>
        <taxon>Pseudomonadati</taxon>
        <taxon>Bacteroidota</taxon>
        <taxon>Chitinophagia</taxon>
        <taxon>Chitinophagales</taxon>
        <taxon>Chitinophagaceae</taxon>
        <taxon>Compostibacter</taxon>
    </lineage>
</organism>
<dbReference type="Pfam" id="PF01883">
    <property type="entry name" value="FeS_assembly_P"/>
    <property type="match status" value="1"/>
</dbReference>
<sequence>MKVDIHDPFFSQKMTALHALHGVMDPELFINIIDLGLVYDISFLEEEKIIIIMTLSTPHCPLGEAIRSGVGNVLRPLFPEREAEIRIVWEPAWSPAMITEAGKQELGI</sequence>
<keyword evidence="3" id="KW-1185">Reference proteome</keyword>
<evidence type="ECO:0000313" key="3">
    <source>
        <dbReference type="Proteomes" id="UP001501207"/>
    </source>
</evidence>
<protein>
    <submittedName>
        <fullName evidence="2">SUF system Fe-S cluster assembly protein</fullName>
    </submittedName>
</protein>
<dbReference type="Gene3D" id="3.30.300.130">
    <property type="entry name" value="Fe-S cluster assembly (FSCA)"/>
    <property type="match status" value="1"/>
</dbReference>
<dbReference type="SUPFAM" id="SSF117916">
    <property type="entry name" value="Fe-S cluster assembly (FSCA) domain-like"/>
    <property type="match status" value="1"/>
</dbReference>
<dbReference type="Proteomes" id="UP001501207">
    <property type="component" value="Unassembled WGS sequence"/>
</dbReference>
<proteinExistence type="predicted"/>
<comment type="caution">
    <text evidence="2">The sequence shown here is derived from an EMBL/GenBank/DDBJ whole genome shotgun (WGS) entry which is preliminary data.</text>
</comment>
<dbReference type="InterPro" id="IPR052339">
    <property type="entry name" value="Fe-S_Maturation_MIP18"/>
</dbReference>